<dbReference type="GO" id="GO:0005737">
    <property type="term" value="C:cytoplasm"/>
    <property type="evidence" value="ECO:0007669"/>
    <property type="project" value="TreeGrafter"/>
</dbReference>
<dbReference type="InterPro" id="IPR010316">
    <property type="entry name" value="AlkA_N"/>
</dbReference>
<dbReference type="Pfam" id="PF06029">
    <property type="entry name" value="AlkA_N"/>
    <property type="match status" value="1"/>
</dbReference>
<dbReference type="PANTHER" id="PTHR43003">
    <property type="entry name" value="DNA-3-METHYLADENINE GLYCOSYLASE"/>
    <property type="match status" value="1"/>
</dbReference>
<dbReference type="Proteomes" id="UP000377224">
    <property type="component" value="Unassembled WGS sequence"/>
</dbReference>
<keyword evidence="4" id="KW-0234">DNA repair</keyword>
<evidence type="ECO:0000313" key="7">
    <source>
        <dbReference type="EMBL" id="VVP09303.1"/>
    </source>
</evidence>
<gene>
    <name evidence="7" type="ORF">PS896_03246</name>
</gene>
<dbReference type="AlphaFoldDB" id="A0A5E7LAR6"/>
<name>A0A5E7LAR6_PSEFL</name>
<dbReference type="RefSeq" id="WP_150647899.1">
    <property type="nucleotide sequence ID" value="NZ_CABVIN010000004.1"/>
</dbReference>
<dbReference type="GO" id="GO:0032131">
    <property type="term" value="F:alkylated DNA binding"/>
    <property type="evidence" value="ECO:0007669"/>
    <property type="project" value="TreeGrafter"/>
</dbReference>
<dbReference type="Gene3D" id="1.10.1670.10">
    <property type="entry name" value="Helix-hairpin-Helix base-excision DNA repair enzymes (C-terminal)"/>
    <property type="match status" value="1"/>
</dbReference>
<dbReference type="GO" id="GO:0043916">
    <property type="term" value="F:DNA-7-methylguanine glycosylase activity"/>
    <property type="evidence" value="ECO:0007669"/>
    <property type="project" value="TreeGrafter"/>
</dbReference>
<feature type="domain" description="DNA-3-methyladenine glycosylase AlkA N-terminal" evidence="6">
    <location>
        <begin position="2"/>
        <end position="99"/>
    </location>
</feature>
<dbReference type="InterPro" id="IPR051912">
    <property type="entry name" value="Alkylbase_DNA_Glycosylase/TA"/>
</dbReference>
<feature type="domain" description="HhH-GPD" evidence="5">
    <location>
        <begin position="13"/>
        <end position="144"/>
    </location>
</feature>
<evidence type="ECO:0000259" key="6">
    <source>
        <dbReference type="SMART" id="SM01009"/>
    </source>
</evidence>
<dbReference type="InterPro" id="IPR037046">
    <property type="entry name" value="AlkA_N_sf"/>
</dbReference>
<dbReference type="EMBL" id="CABVIN010000004">
    <property type="protein sequence ID" value="VVP09303.1"/>
    <property type="molecule type" value="Genomic_DNA"/>
</dbReference>
<dbReference type="SUPFAM" id="SSF48150">
    <property type="entry name" value="DNA-glycosylase"/>
    <property type="match status" value="1"/>
</dbReference>
<evidence type="ECO:0000259" key="5">
    <source>
        <dbReference type="SMART" id="SM00478"/>
    </source>
</evidence>
<proteinExistence type="predicted"/>
<dbReference type="GO" id="GO:0006307">
    <property type="term" value="P:DNA alkylation repair"/>
    <property type="evidence" value="ECO:0007669"/>
    <property type="project" value="TreeGrafter"/>
</dbReference>
<protein>
    <recommendedName>
        <fullName evidence="2">DNA-3-methyladenine glycosylase II</fullName>
        <ecNumber evidence="2">3.2.2.21</ecNumber>
    </recommendedName>
</protein>
<dbReference type="InterPro" id="IPR023170">
    <property type="entry name" value="HhH_base_excis_C"/>
</dbReference>
<evidence type="ECO:0000256" key="3">
    <source>
        <dbReference type="ARBA" id="ARBA00022763"/>
    </source>
</evidence>
<dbReference type="InterPro" id="IPR011257">
    <property type="entry name" value="DNA_glycosylase"/>
</dbReference>
<evidence type="ECO:0000256" key="1">
    <source>
        <dbReference type="ARBA" id="ARBA00000086"/>
    </source>
</evidence>
<dbReference type="Gene3D" id="3.30.310.20">
    <property type="entry name" value="DNA-3-methyladenine glycosylase AlkA, N-terminal domain"/>
    <property type="match status" value="1"/>
</dbReference>
<dbReference type="SMART" id="SM01009">
    <property type="entry name" value="AlkA_N"/>
    <property type="match status" value="1"/>
</dbReference>
<dbReference type="SMART" id="SM00478">
    <property type="entry name" value="ENDO3c"/>
    <property type="match status" value="1"/>
</dbReference>
<sequence length="147" mass="16072">MRLSLAYAPPYDWEAMLGFLAARAVVGMETVVDGVYSRSISLKGLHGSVSIRNGAGDALEVELDFPDPAARLLALHGIGEWTAQYIALRQLRDLNGFPSGDVGLMRALEVLEGERPTAPELSLRAEAWRPYRGYAAQLLWTSLSRAD</sequence>
<evidence type="ECO:0000313" key="8">
    <source>
        <dbReference type="Proteomes" id="UP000377224"/>
    </source>
</evidence>
<dbReference type="GO" id="GO:0032993">
    <property type="term" value="C:protein-DNA complex"/>
    <property type="evidence" value="ECO:0007669"/>
    <property type="project" value="TreeGrafter"/>
</dbReference>
<evidence type="ECO:0000256" key="4">
    <source>
        <dbReference type="ARBA" id="ARBA00023204"/>
    </source>
</evidence>
<dbReference type="InterPro" id="IPR003265">
    <property type="entry name" value="HhH-GPD_domain"/>
</dbReference>
<organism evidence="7 8">
    <name type="scientific">Pseudomonas fluorescens</name>
    <dbReference type="NCBI Taxonomy" id="294"/>
    <lineage>
        <taxon>Bacteria</taxon>
        <taxon>Pseudomonadati</taxon>
        <taxon>Pseudomonadota</taxon>
        <taxon>Gammaproteobacteria</taxon>
        <taxon>Pseudomonadales</taxon>
        <taxon>Pseudomonadaceae</taxon>
        <taxon>Pseudomonas</taxon>
    </lineage>
</organism>
<evidence type="ECO:0000256" key="2">
    <source>
        <dbReference type="ARBA" id="ARBA00012000"/>
    </source>
</evidence>
<keyword evidence="3" id="KW-0227">DNA damage</keyword>
<dbReference type="GO" id="GO:0008725">
    <property type="term" value="F:DNA-3-methyladenine glycosylase activity"/>
    <property type="evidence" value="ECO:0007669"/>
    <property type="project" value="TreeGrafter"/>
</dbReference>
<reference evidence="7 8" key="1">
    <citation type="submission" date="2019-09" db="EMBL/GenBank/DDBJ databases">
        <authorList>
            <person name="Chandra G."/>
            <person name="Truman W A."/>
        </authorList>
    </citation>
    <scope>NUCLEOTIDE SEQUENCE [LARGE SCALE GENOMIC DNA]</scope>
    <source>
        <strain evidence="7">PS896</strain>
    </source>
</reference>
<dbReference type="SUPFAM" id="SSF55945">
    <property type="entry name" value="TATA-box binding protein-like"/>
    <property type="match status" value="1"/>
</dbReference>
<dbReference type="GO" id="GO:0006285">
    <property type="term" value="P:base-excision repair, AP site formation"/>
    <property type="evidence" value="ECO:0007669"/>
    <property type="project" value="TreeGrafter"/>
</dbReference>
<dbReference type="EC" id="3.2.2.21" evidence="2"/>
<accession>A0A5E7LAR6</accession>
<dbReference type="PANTHER" id="PTHR43003:SF13">
    <property type="entry name" value="DNA-3-METHYLADENINE GLYCOSYLASE 2"/>
    <property type="match status" value="1"/>
</dbReference>
<comment type="catalytic activity">
    <reaction evidence="1">
        <text>Hydrolysis of alkylated DNA, releasing 3-methyladenine, 3-methylguanine, 7-methylguanine and 7-methyladenine.</text>
        <dbReference type="EC" id="3.2.2.21"/>
    </reaction>
</comment>